<dbReference type="Gene3D" id="1.25.40.10">
    <property type="entry name" value="Tetratricopeptide repeat domain"/>
    <property type="match status" value="1"/>
</dbReference>
<accession>A0A4U1IZN5</accession>
<feature type="chain" id="PRO_5020336779" description="PEGA domain-containing protein" evidence="2">
    <location>
        <begin position="30"/>
        <end position="454"/>
    </location>
</feature>
<dbReference type="EMBL" id="SSMQ01000049">
    <property type="protein sequence ID" value="TKD00200.1"/>
    <property type="molecule type" value="Genomic_DNA"/>
</dbReference>
<evidence type="ECO:0008006" key="5">
    <source>
        <dbReference type="Google" id="ProtNLM"/>
    </source>
</evidence>
<keyword evidence="2" id="KW-0732">Signal</keyword>
<keyword evidence="4" id="KW-1185">Reference proteome</keyword>
<dbReference type="AlphaFoldDB" id="A0A4U1IZN5"/>
<dbReference type="RefSeq" id="WP_136933493.1">
    <property type="nucleotide sequence ID" value="NZ_SSMQ01000049.1"/>
</dbReference>
<organism evidence="3 4">
    <name type="scientific">Polyangium fumosum</name>
    <dbReference type="NCBI Taxonomy" id="889272"/>
    <lineage>
        <taxon>Bacteria</taxon>
        <taxon>Pseudomonadati</taxon>
        <taxon>Myxococcota</taxon>
        <taxon>Polyangia</taxon>
        <taxon>Polyangiales</taxon>
        <taxon>Polyangiaceae</taxon>
        <taxon>Polyangium</taxon>
    </lineage>
</organism>
<protein>
    <recommendedName>
        <fullName evidence="5">PEGA domain-containing protein</fullName>
    </recommendedName>
</protein>
<comment type="caution">
    <text evidence="3">The sequence shown here is derived from an EMBL/GenBank/DDBJ whole genome shotgun (WGS) entry which is preliminary data.</text>
</comment>
<gene>
    <name evidence="3" type="ORF">E8A74_35330</name>
</gene>
<name>A0A4U1IZN5_9BACT</name>
<feature type="region of interest" description="Disordered" evidence="1">
    <location>
        <begin position="146"/>
        <end position="166"/>
    </location>
</feature>
<dbReference type="SUPFAM" id="SSF48452">
    <property type="entry name" value="TPR-like"/>
    <property type="match status" value="1"/>
</dbReference>
<evidence type="ECO:0000313" key="4">
    <source>
        <dbReference type="Proteomes" id="UP000309215"/>
    </source>
</evidence>
<sequence>MSSLLGRSRSHAALAITIALATIAPDAVAAGEPKAENAPLSDAYKQHMANGVKLYGDGNFAAAVVEFEAAYAERPRASPLVNIALAHKSLFAYPKAIAALELALRKHADTMEPEDKAAAESAIAEMRALIGYVKVELSPSHAVLLVDDEPQPPGTADKPLPLGPGRHRIGARAEGYEDAEETITITSKDQDKVVKLALVPNKGWVVVKTDDPEMAIAIDQVPLALGQWAGLVEPGTHLVQMYRQGGPEYAFQVLVVAGKAQEVRPDVGGVPIAVPRSLPTPPPPPPKIAKPPEPPLRGAYANATGGVFLMLGEEGAGGMVGARLGYRISTPIGLEFIFDYANNPIATKSGDSTVRLNSARFGGGVRLMSPGRKARFVATIGGGLAYNWLGSGESPGGVAFINLDTGFELDWSGVLVGLAAQQTLLLGGTDTAEVELADPRVTLGLGARVGLGGW</sequence>
<evidence type="ECO:0000256" key="2">
    <source>
        <dbReference type="SAM" id="SignalP"/>
    </source>
</evidence>
<reference evidence="3 4" key="1">
    <citation type="submission" date="2019-04" db="EMBL/GenBank/DDBJ databases">
        <authorList>
            <person name="Li Y."/>
            <person name="Wang J."/>
        </authorList>
    </citation>
    <scope>NUCLEOTIDE SEQUENCE [LARGE SCALE GENOMIC DNA]</scope>
    <source>
        <strain evidence="3 4">DSM 14668</strain>
    </source>
</reference>
<feature type="signal peptide" evidence="2">
    <location>
        <begin position="1"/>
        <end position="29"/>
    </location>
</feature>
<proteinExistence type="predicted"/>
<evidence type="ECO:0000256" key="1">
    <source>
        <dbReference type="SAM" id="MobiDB-lite"/>
    </source>
</evidence>
<dbReference type="Proteomes" id="UP000309215">
    <property type="component" value="Unassembled WGS sequence"/>
</dbReference>
<dbReference type="OrthoDB" id="5489087at2"/>
<evidence type="ECO:0000313" key="3">
    <source>
        <dbReference type="EMBL" id="TKD00200.1"/>
    </source>
</evidence>
<dbReference type="InterPro" id="IPR011990">
    <property type="entry name" value="TPR-like_helical_dom_sf"/>
</dbReference>